<dbReference type="EMBL" id="FQYR01000010">
    <property type="protein sequence ID" value="SHK47401.1"/>
    <property type="molecule type" value="Genomic_DNA"/>
</dbReference>
<feature type="transmembrane region" description="Helical" evidence="1">
    <location>
        <begin position="80"/>
        <end position="101"/>
    </location>
</feature>
<dbReference type="GO" id="GO:0016989">
    <property type="term" value="F:sigma factor antagonist activity"/>
    <property type="evidence" value="ECO:0007669"/>
    <property type="project" value="TreeGrafter"/>
</dbReference>
<dbReference type="STRING" id="1123071.SAMN02745181_3876"/>
<dbReference type="InterPro" id="IPR013320">
    <property type="entry name" value="ConA-like_dom_sf"/>
</dbReference>
<accession>A0A1M6SRQ4</accession>
<dbReference type="PANTHER" id="PTHR30273">
    <property type="entry name" value="PERIPLASMIC SIGNAL SENSOR AND SIGMA FACTOR ACTIVATOR FECR-RELATED"/>
    <property type="match status" value="1"/>
</dbReference>
<keyword evidence="3" id="KW-1185">Reference proteome</keyword>
<organism evidence="2 3">
    <name type="scientific">Rubritalea squalenifaciens DSM 18772</name>
    <dbReference type="NCBI Taxonomy" id="1123071"/>
    <lineage>
        <taxon>Bacteria</taxon>
        <taxon>Pseudomonadati</taxon>
        <taxon>Verrucomicrobiota</taxon>
        <taxon>Verrucomicrobiia</taxon>
        <taxon>Verrucomicrobiales</taxon>
        <taxon>Rubritaleaceae</taxon>
        <taxon>Rubritalea</taxon>
    </lineage>
</organism>
<dbReference type="Gene3D" id="2.60.120.1440">
    <property type="match status" value="1"/>
</dbReference>
<keyword evidence="1" id="KW-0812">Transmembrane</keyword>
<dbReference type="RefSeq" id="WP_143185407.1">
    <property type="nucleotide sequence ID" value="NZ_FQYR01000010.1"/>
</dbReference>
<keyword evidence="1" id="KW-1133">Transmembrane helix</keyword>
<dbReference type="Proteomes" id="UP000184510">
    <property type="component" value="Unassembled WGS sequence"/>
</dbReference>
<evidence type="ECO:0000313" key="3">
    <source>
        <dbReference type="Proteomes" id="UP000184510"/>
    </source>
</evidence>
<gene>
    <name evidence="2" type="ORF">SAMN02745181_3876</name>
</gene>
<dbReference type="PANTHER" id="PTHR30273:SF2">
    <property type="entry name" value="PROTEIN FECR"/>
    <property type="match status" value="1"/>
</dbReference>
<sequence length="528" mass="58896">MSMEIHQLIHKMFDGVITPEEFAQLQAEMKRDPAVRELYYEYAAMEQRLQFRLGRHAAQAGVAGLSELRLIRQRKRTIKVASLTALAASILLAIGLSLLFIKDTPQQLEYAYAPGTKYELTHAEGTGEVDGPLMKMGSRMVVTQGTVELKFESGVRAVISAPADMTLLSGSVLQMPEGRAWFDVPREAIGFKVLTKEVEVVDLGTTFGVVSDPSAGDEVHVFQGKVRVSTLAGEKAIQELSVGEAVLANPRGKLSKIEDQEGSFLTELPQALPHVHFSFDQEGEFMSDDTLTGVDDLSYQCHGARPQLREGVFGKALQLNGQDNFLETNWRGVMGDKPRSVLFWIRMPEARKGRDVEQGSHTIVGWGMQRSGSTMENKFNNKWTIHLDYSPNRYPMLNISFGGFWYYFPGVVLDDDQWHHVAVIYTGESDEKGLPVLKLYLDGVAVPITDSNVTSWEKLLDAQGRVMVKTLEKSPMSVGARLSREADESYHQEGFLRAGIDELYVVEGVVDEETVLSLMKQNTFPKRK</sequence>
<dbReference type="Gene3D" id="2.60.120.200">
    <property type="match status" value="1"/>
</dbReference>
<name>A0A1M6SRQ4_9BACT</name>
<dbReference type="InterPro" id="IPR012373">
    <property type="entry name" value="Ferrdict_sens_TM"/>
</dbReference>
<proteinExistence type="predicted"/>
<dbReference type="InParanoid" id="A0A1M6SRQ4"/>
<keyword evidence="1" id="KW-0472">Membrane</keyword>
<evidence type="ECO:0000256" key="1">
    <source>
        <dbReference type="SAM" id="Phobius"/>
    </source>
</evidence>
<protein>
    <submittedName>
        <fullName evidence="2">FecR family protein</fullName>
    </submittedName>
</protein>
<evidence type="ECO:0000313" key="2">
    <source>
        <dbReference type="EMBL" id="SHK47401.1"/>
    </source>
</evidence>
<dbReference type="AlphaFoldDB" id="A0A1M6SRQ4"/>
<reference evidence="2 3" key="1">
    <citation type="submission" date="2016-11" db="EMBL/GenBank/DDBJ databases">
        <authorList>
            <person name="Jaros S."/>
            <person name="Januszkiewicz K."/>
            <person name="Wedrychowicz H."/>
        </authorList>
    </citation>
    <scope>NUCLEOTIDE SEQUENCE [LARGE SCALE GENOMIC DNA]</scope>
    <source>
        <strain evidence="2 3">DSM 18772</strain>
    </source>
</reference>
<dbReference type="OrthoDB" id="176411at2"/>
<dbReference type="SUPFAM" id="SSF49899">
    <property type="entry name" value="Concanavalin A-like lectins/glucanases"/>
    <property type="match status" value="1"/>
</dbReference>